<dbReference type="InterPro" id="IPR002641">
    <property type="entry name" value="PNPLA_dom"/>
</dbReference>
<keyword evidence="1" id="KW-0443">Lipid metabolism</keyword>
<sequence>MRRIVASIGLGLLVSACSGNHGTLNISCPKFDKFTHDVPFSSLEREIHGLPPRGGPQLEGAPRDTDMLTRIDRATRPAEGLTSRPGGPAQQVPAVLMLSGGGQWGAFGAGFLDQMRLNGALPDATFISGVSTGALQSLFVSIGTPQAYAELLQAYAPAKESDIVDRGGFLRVILKGSMAGLAPLQGRIEMALCPDAVVDDPTRPCAIDALKAMLGPDGQQRKFVLIGFVEAASGTFKYVDVVELAQLPRREARTCITGAALASAAMPVNFQPVQINGVTYFDGGTRASVFEANVAASVQAVSERDAAAPLAPGQPARRREPLFPIYVIRNGPTTAEPDPDINDKHGAVDAALRAESILVNQLEVNSIAVIRIEHPRGPLRMVSADGYKAVPCLKPGGGVMFAPEFMKCLTAFGRTKANAPQPWIELSELSVSPRR</sequence>
<feature type="domain" description="PNPLA" evidence="2">
    <location>
        <begin position="96"/>
        <end position="288"/>
    </location>
</feature>
<name>A0ABV0BE94_9SPHN</name>
<dbReference type="Pfam" id="PF01734">
    <property type="entry name" value="Patatin"/>
    <property type="match status" value="1"/>
</dbReference>
<dbReference type="EMBL" id="JBDIZK010000010">
    <property type="protein sequence ID" value="MEN3748692.1"/>
    <property type="molecule type" value="Genomic_DNA"/>
</dbReference>
<gene>
    <name evidence="3" type="ORF">TPR58_16070</name>
</gene>
<dbReference type="RefSeq" id="WP_346247731.1">
    <property type="nucleotide sequence ID" value="NZ_JBDIZK010000010.1"/>
</dbReference>
<dbReference type="SUPFAM" id="SSF52151">
    <property type="entry name" value="FabD/lysophospholipase-like"/>
    <property type="match status" value="1"/>
</dbReference>
<evidence type="ECO:0000259" key="2">
    <source>
        <dbReference type="Pfam" id="PF01734"/>
    </source>
</evidence>
<keyword evidence="4" id="KW-1185">Reference proteome</keyword>
<reference evidence="3 4" key="1">
    <citation type="submission" date="2024-05" db="EMBL/GenBank/DDBJ databases">
        <title>Sphingomonas sp. HF-S3 16S ribosomal RNA gene Genome sequencing and assembly.</title>
        <authorList>
            <person name="Lee H."/>
        </authorList>
    </citation>
    <scope>NUCLEOTIDE SEQUENCE [LARGE SCALE GENOMIC DNA]</scope>
    <source>
        <strain evidence="3 4">HF-S3</strain>
    </source>
</reference>
<evidence type="ECO:0000256" key="1">
    <source>
        <dbReference type="ARBA" id="ARBA00023098"/>
    </source>
</evidence>
<dbReference type="Gene3D" id="3.40.1090.10">
    <property type="entry name" value="Cytosolic phospholipase A2 catalytic domain"/>
    <property type="match status" value="1"/>
</dbReference>
<dbReference type="Proteomes" id="UP001427805">
    <property type="component" value="Unassembled WGS sequence"/>
</dbReference>
<evidence type="ECO:0000313" key="4">
    <source>
        <dbReference type="Proteomes" id="UP001427805"/>
    </source>
</evidence>
<protein>
    <submittedName>
        <fullName evidence="3">Patatin-like phospholipase family protein</fullName>
    </submittedName>
</protein>
<evidence type="ECO:0000313" key="3">
    <source>
        <dbReference type="EMBL" id="MEN3748692.1"/>
    </source>
</evidence>
<dbReference type="InterPro" id="IPR016035">
    <property type="entry name" value="Acyl_Trfase/lysoPLipase"/>
</dbReference>
<comment type="caution">
    <text evidence="3">The sequence shown here is derived from an EMBL/GenBank/DDBJ whole genome shotgun (WGS) entry which is preliminary data.</text>
</comment>
<proteinExistence type="predicted"/>
<accession>A0ABV0BE94</accession>
<organism evidence="3 4">
    <name type="scientific">Sphingomonas rustica</name>
    <dbReference type="NCBI Taxonomy" id="3103142"/>
    <lineage>
        <taxon>Bacteria</taxon>
        <taxon>Pseudomonadati</taxon>
        <taxon>Pseudomonadota</taxon>
        <taxon>Alphaproteobacteria</taxon>
        <taxon>Sphingomonadales</taxon>
        <taxon>Sphingomonadaceae</taxon>
        <taxon>Sphingomonas</taxon>
    </lineage>
</organism>
<dbReference type="PROSITE" id="PS51257">
    <property type="entry name" value="PROKAR_LIPOPROTEIN"/>
    <property type="match status" value="1"/>
</dbReference>